<organism evidence="1 2">
    <name type="scientific">Catharanthus roseus</name>
    <name type="common">Madagascar periwinkle</name>
    <name type="synonym">Vinca rosea</name>
    <dbReference type="NCBI Taxonomy" id="4058"/>
    <lineage>
        <taxon>Eukaryota</taxon>
        <taxon>Viridiplantae</taxon>
        <taxon>Streptophyta</taxon>
        <taxon>Embryophyta</taxon>
        <taxon>Tracheophyta</taxon>
        <taxon>Spermatophyta</taxon>
        <taxon>Magnoliopsida</taxon>
        <taxon>eudicotyledons</taxon>
        <taxon>Gunneridae</taxon>
        <taxon>Pentapetalae</taxon>
        <taxon>asterids</taxon>
        <taxon>lamiids</taxon>
        <taxon>Gentianales</taxon>
        <taxon>Apocynaceae</taxon>
        <taxon>Rauvolfioideae</taxon>
        <taxon>Vinceae</taxon>
        <taxon>Catharanthinae</taxon>
        <taxon>Catharanthus</taxon>
    </lineage>
</organism>
<proteinExistence type="predicted"/>
<accession>A0ACC0B3P0</accession>
<evidence type="ECO:0000313" key="2">
    <source>
        <dbReference type="Proteomes" id="UP001060085"/>
    </source>
</evidence>
<keyword evidence="2" id="KW-1185">Reference proteome</keyword>
<protein>
    <submittedName>
        <fullName evidence="1">Uncharacterized protein</fullName>
    </submittedName>
</protein>
<evidence type="ECO:0000313" key="1">
    <source>
        <dbReference type="EMBL" id="KAI5667262.1"/>
    </source>
</evidence>
<sequence length="149" mass="16743">MKTSFRPLKFVENQVNGHVSGLHCTWLVPHTRTSSDDVDGFLTLREDPVEEGCSTLRAWPNRCPRSLKPVLTNDMGVRLFVIERSYGVRLVLGTRCRNLVLMASFWGSRLCPWSPTVALHVLLNLGIKVALMCLDSLRLPSYAQNPHVG</sequence>
<dbReference type="EMBL" id="CM044704">
    <property type="protein sequence ID" value="KAI5667262.1"/>
    <property type="molecule type" value="Genomic_DNA"/>
</dbReference>
<reference evidence="2" key="1">
    <citation type="journal article" date="2023" name="Nat. Plants">
        <title>Single-cell RNA sequencing provides a high-resolution roadmap for understanding the multicellular compartmentation of specialized metabolism.</title>
        <authorList>
            <person name="Sun S."/>
            <person name="Shen X."/>
            <person name="Li Y."/>
            <person name="Li Y."/>
            <person name="Wang S."/>
            <person name="Li R."/>
            <person name="Zhang H."/>
            <person name="Shen G."/>
            <person name="Guo B."/>
            <person name="Wei J."/>
            <person name="Xu J."/>
            <person name="St-Pierre B."/>
            <person name="Chen S."/>
            <person name="Sun C."/>
        </authorList>
    </citation>
    <scope>NUCLEOTIDE SEQUENCE [LARGE SCALE GENOMIC DNA]</scope>
</reference>
<gene>
    <name evidence="1" type="ORF">M9H77_17115</name>
</gene>
<name>A0ACC0B3P0_CATRO</name>
<comment type="caution">
    <text evidence="1">The sequence shown here is derived from an EMBL/GenBank/DDBJ whole genome shotgun (WGS) entry which is preliminary data.</text>
</comment>
<dbReference type="Proteomes" id="UP001060085">
    <property type="component" value="Linkage Group LG04"/>
</dbReference>